<evidence type="ECO:0000259" key="6">
    <source>
        <dbReference type="SMART" id="SM01144"/>
    </source>
</evidence>
<evidence type="ECO:0000256" key="1">
    <source>
        <dbReference type="ARBA" id="ARBA00012386"/>
    </source>
</evidence>
<dbReference type="InterPro" id="IPR005636">
    <property type="entry name" value="DTW"/>
</dbReference>
<feature type="domain" description="DTW" evidence="6">
    <location>
        <begin position="1"/>
        <end position="175"/>
    </location>
</feature>
<dbReference type="Proteomes" id="UP001169862">
    <property type="component" value="Unassembled WGS sequence"/>
</dbReference>
<keyword evidence="4" id="KW-0819">tRNA processing</keyword>
<dbReference type="RefSeq" id="WP_303552539.1">
    <property type="nucleotide sequence ID" value="NZ_JAUOPG010000019.1"/>
</dbReference>
<reference evidence="7" key="1">
    <citation type="submission" date="2023-07" db="EMBL/GenBank/DDBJ databases">
        <title>Genome content predicts the carbon catabolic preferences of heterotrophic bacteria.</title>
        <authorList>
            <person name="Gralka M."/>
        </authorList>
    </citation>
    <scope>NUCLEOTIDE SEQUENCE</scope>
    <source>
        <strain evidence="7">I2M16</strain>
    </source>
</reference>
<evidence type="ECO:0000313" key="8">
    <source>
        <dbReference type="Proteomes" id="UP001169862"/>
    </source>
</evidence>
<keyword evidence="3" id="KW-0949">S-adenosyl-L-methionine</keyword>
<gene>
    <name evidence="7" type="ORF">Q4490_17820</name>
</gene>
<dbReference type="GO" id="GO:0008033">
    <property type="term" value="P:tRNA processing"/>
    <property type="evidence" value="ECO:0007669"/>
    <property type="project" value="UniProtKB-KW"/>
</dbReference>
<comment type="similarity">
    <text evidence="5">Belongs to the TDD superfamily. DTWD2 family.</text>
</comment>
<dbReference type="Pfam" id="PF03942">
    <property type="entry name" value="DTW"/>
    <property type="match status" value="1"/>
</dbReference>
<sequence length="175" mass="20322">MSHIPRQSEPLIIALTHERELTKKTNTGQLLLQLPVWVSRRVIWKRTLPDPWLLKLIENQRVAILYPDLPNVADQLTSERVDNGQEIQSFDHFIVIDSTWQEARKIMNRSAYLQKLPRVALLESEPSKFHLRRNQVEGGLCTVEAAISLMRCTQCDQHADHLENLFNDFINQTSC</sequence>
<keyword evidence="2 7" id="KW-0808">Transferase</keyword>
<evidence type="ECO:0000256" key="3">
    <source>
        <dbReference type="ARBA" id="ARBA00022691"/>
    </source>
</evidence>
<name>A0AAW7XRG0_9GAMM</name>
<dbReference type="SMART" id="SM01144">
    <property type="entry name" value="DTW"/>
    <property type="match status" value="1"/>
</dbReference>
<dbReference type="PANTHER" id="PTHR21392:SF0">
    <property type="entry name" value="TRNA-URIDINE AMINOCARBOXYPROPYLTRANSFERASE 2"/>
    <property type="match status" value="1"/>
</dbReference>
<protein>
    <recommendedName>
        <fullName evidence="1">tRNA-uridine aminocarboxypropyltransferase</fullName>
        <ecNumber evidence="1">2.5.1.25</ecNumber>
    </recommendedName>
</protein>
<evidence type="ECO:0000313" key="7">
    <source>
        <dbReference type="EMBL" id="MDO6455423.1"/>
    </source>
</evidence>
<accession>A0AAW7XRG0</accession>
<dbReference type="InterPro" id="IPR039262">
    <property type="entry name" value="DTWD2/TAPT"/>
</dbReference>
<dbReference type="AlphaFoldDB" id="A0AAW7XRG0"/>
<dbReference type="PANTHER" id="PTHR21392">
    <property type="entry name" value="TRNA-URIDINE AMINOCARBOXYPROPYLTRANSFERASE 2"/>
    <property type="match status" value="1"/>
</dbReference>
<evidence type="ECO:0000256" key="2">
    <source>
        <dbReference type="ARBA" id="ARBA00022679"/>
    </source>
</evidence>
<dbReference type="EC" id="2.5.1.25" evidence="1"/>
<organism evidence="7 8">
    <name type="scientific">Neptunomonas phycophila</name>
    <dbReference type="NCBI Taxonomy" id="1572645"/>
    <lineage>
        <taxon>Bacteria</taxon>
        <taxon>Pseudomonadati</taxon>
        <taxon>Pseudomonadota</taxon>
        <taxon>Gammaproteobacteria</taxon>
        <taxon>Oceanospirillales</taxon>
        <taxon>Oceanospirillaceae</taxon>
        <taxon>Neptunomonas</taxon>
    </lineage>
</organism>
<dbReference type="GO" id="GO:0016432">
    <property type="term" value="F:tRNA-uridine aminocarboxypropyltransferase activity"/>
    <property type="evidence" value="ECO:0007669"/>
    <property type="project" value="UniProtKB-EC"/>
</dbReference>
<evidence type="ECO:0000256" key="5">
    <source>
        <dbReference type="ARBA" id="ARBA00034489"/>
    </source>
</evidence>
<proteinExistence type="inferred from homology"/>
<dbReference type="EMBL" id="JAUOPG010000019">
    <property type="protein sequence ID" value="MDO6455423.1"/>
    <property type="molecule type" value="Genomic_DNA"/>
</dbReference>
<comment type="caution">
    <text evidence="7">The sequence shown here is derived from an EMBL/GenBank/DDBJ whole genome shotgun (WGS) entry which is preliminary data.</text>
</comment>
<evidence type="ECO:0000256" key="4">
    <source>
        <dbReference type="ARBA" id="ARBA00022694"/>
    </source>
</evidence>